<evidence type="ECO:0000313" key="1">
    <source>
        <dbReference type="EMBL" id="EKC67966.1"/>
    </source>
</evidence>
<comment type="caution">
    <text evidence="1">The sequence shown here is derived from an EMBL/GenBank/DDBJ whole genome shotgun (WGS) entry which is preliminary data.</text>
</comment>
<dbReference type="NCBIfam" id="TIGR04387">
    <property type="entry name" value="capsid_maj_N4"/>
    <property type="match status" value="1"/>
</dbReference>
<dbReference type="AlphaFoldDB" id="K1U8V8"/>
<sequence>MFAGNLNPNTTSDSGMTAQMKEFYEKSLITMAEPKLVFDQFGDKYPIPKNGGKVIEFRKYDSLPKNTKPLQEGVTPDGSKMKVTTVKSEVQQYGDYITLTDVLELTAIDNNVVQATKLSGSQAGRTLDTITRDVISGG</sequence>
<feature type="non-terminal residue" evidence="1">
    <location>
        <position position="138"/>
    </location>
</feature>
<dbReference type="EMBL" id="AJWZ01003538">
    <property type="protein sequence ID" value="EKC67966.1"/>
    <property type="molecule type" value="Genomic_DNA"/>
</dbReference>
<gene>
    <name evidence="1" type="ORF">OBE_05182</name>
</gene>
<organism evidence="1">
    <name type="scientific">human gut metagenome</name>
    <dbReference type="NCBI Taxonomy" id="408170"/>
    <lineage>
        <taxon>unclassified sequences</taxon>
        <taxon>metagenomes</taxon>
        <taxon>organismal metagenomes</taxon>
    </lineage>
</organism>
<accession>K1U8V8</accession>
<name>K1U8V8_9ZZZZ</name>
<proteinExistence type="predicted"/>
<protein>
    <submittedName>
        <fullName evidence="1">Uncharacterized protein</fullName>
    </submittedName>
</protein>
<reference evidence="1" key="1">
    <citation type="journal article" date="2013" name="Environ. Microbiol.">
        <title>Microbiota from the distal guts of lean and obese adolescents exhibit partial functional redundancy besides clear differences in community structure.</title>
        <authorList>
            <person name="Ferrer M."/>
            <person name="Ruiz A."/>
            <person name="Lanza F."/>
            <person name="Haange S.B."/>
            <person name="Oberbach A."/>
            <person name="Till H."/>
            <person name="Bargiela R."/>
            <person name="Campoy C."/>
            <person name="Segura M.T."/>
            <person name="Richter M."/>
            <person name="von Bergen M."/>
            <person name="Seifert J."/>
            <person name="Suarez A."/>
        </authorList>
    </citation>
    <scope>NUCLEOTIDE SEQUENCE</scope>
</reference>